<dbReference type="EMBL" id="FUXX01000025">
    <property type="protein sequence ID" value="SKA64346.1"/>
    <property type="molecule type" value="Genomic_DNA"/>
</dbReference>
<dbReference type="Pfam" id="PF20276">
    <property type="entry name" value="CTD1"/>
    <property type="match status" value="1"/>
</dbReference>
<dbReference type="InterPro" id="IPR046920">
    <property type="entry name" value="ABC-3C_CTD1"/>
</dbReference>
<dbReference type="Proteomes" id="UP000242432">
    <property type="component" value="Unassembled WGS sequence"/>
</dbReference>
<evidence type="ECO:0000259" key="1">
    <source>
        <dbReference type="Pfam" id="PF20276"/>
    </source>
</evidence>
<proteinExistence type="predicted"/>
<sequence>MSQTQVKAFGNNKTPTKTILHTAIASWNGFIYQGMCALYVALDILYHGDDSHKEWMLGLESYEDFAILDNTGQIQSFHQCKCYRNSKDFTDEFEKMESKRKYWNSEGKCANDAHLYFHCNLNLNYSNGVSAYKYHNGMFLASPKDIYLLVNEMVQSIMNAQNIPGSHEAKTERLISLICTHVSSLHQLLIESPAETNSFNSVCAHPVKLQKLMDLITNTTVPLNKKEKAFCYLYYFELYLNECMTFTQHVNDGRLNSFIDVLQTMDSDNILNLIQRINPDVNVNDSNAERELEASARPNNFYQVMTDTLEEINLQKMMWQRKGVLYSPTTLGQDMGTARQCAKIVSNDNISSLLWDCNWLVGNVKESVEDVREESNKITTMSIDYSKFTKPEKLGLITIKDFNDGKY</sequence>
<dbReference type="RefSeq" id="WP_078928953.1">
    <property type="nucleotide sequence ID" value="NZ_FUXX01000025.1"/>
</dbReference>
<evidence type="ECO:0000313" key="3">
    <source>
        <dbReference type="Proteomes" id="UP000242432"/>
    </source>
</evidence>
<evidence type="ECO:0000313" key="2">
    <source>
        <dbReference type="EMBL" id="SKA64346.1"/>
    </source>
</evidence>
<organism evidence="2 3">
    <name type="scientific">Succinivibrio dextrinosolvens DSM 3072</name>
    <dbReference type="NCBI Taxonomy" id="1123324"/>
    <lineage>
        <taxon>Bacteria</taxon>
        <taxon>Pseudomonadati</taxon>
        <taxon>Pseudomonadota</taxon>
        <taxon>Gammaproteobacteria</taxon>
        <taxon>Aeromonadales</taxon>
        <taxon>Succinivibrionaceae</taxon>
        <taxon>Succinivibrio</taxon>
    </lineage>
</organism>
<protein>
    <recommendedName>
        <fullName evidence="1">ABC-three component systems C-terminal domain-containing protein</fullName>
    </recommendedName>
</protein>
<name>A0A1T4VHC1_9GAMM</name>
<accession>A0A1T4VHC1</accession>
<reference evidence="3" key="1">
    <citation type="submission" date="2017-02" db="EMBL/GenBank/DDBJ databases">
        <authorList>
            <person name="Varghese N."/>
            <person name="Submissions S."/>
        </authorList>
    </citation>
    <scope>NUCLEOTIDE SEQUENCE [LARGE SCALE GENOMIC DNA]</scope>
    <source>
        <strain evidence="3">DSM 3072</strain>
    </source>
</reference>
<dbReference type="AlphaFoldDB" id="A0A1T4VHC1"/>
<feature type="domain" description="ABC-three component systems C-terminal" evidence="1">
    <location>
        <begin position="129"/>
        <end position="363"/>
    </location>
</feature>
<gene>
    <name evidence="2" type="ORF">SAMN02745213_01524</name>
</gene>
<keyword evidence="3" id="KW-1185">Reference proteome</keyword>